<dbReference type="Proteomes" id="UP000636479">
    <property type="component" value="Unassembled WGS sequence"/>
</dbReference>
<dbReference type="EMBL" id="JACAZF010000011">
    <property type="protein sequence ID" value="KAF7293034.1"/>
    <property type="molecule type" value="Genomic_DNA"/>
</dbReference>
<evidence type="ECO:0000313" key="2">
    <source>
        <dbReference type="EMBL" id="KAF7293034.1"/>
    </source>
</evidence>
<gene>
    <name evidence="2" type="ORF">MIND_01202800</name>
</gene>
<sequence length="370" mass="42668">MRKPQRQSSTKYMTSVHHELGNLDSTLCNHIFLPPTTMNSSERMASLLADSLENFLKRRGNILEEARTHLEWSWGLDYRDLEQHLEQFSNETLAERLLTDERVIVIPHIHDLHHLSFRDFKRKRAFVRLRPILEAYSGDQTFSYFVLPLDSTDSILPHRLELATPPHIVLIRTGAKLMRAYGDEPVGDDLLGQQLVARVRKASETRKDRRFGFGPLQLSIILRLYSTWTYVDPVPPGFKAGLVDYAQVDKKVIQTPYSPQYSPAHVAKYDPEPQRRVTARELRQDFNAKKEPLADADDSGSEIEDDSNPAWAKDVQQWAQVVSQTAERDERILINDITPDNRLEGSRTIASVDLARPDYRVRFRRRSMGP</sequence>
<dbReference type="OrthoDB" id="3022451at2759"/>
<accession>A0A8H6VYQ8</accession>
<organism evidence="2 3">
    <name type="scientific">Mycena indigotica</name>
    <dbReference type="NCBI Taxonomy" id="2126181"/>
    <lineage>
        <taxon>Eukaryota</taxon>
        <taxon>Fungi</taxon>
        <taxon>Dikarya</taxon>
        <taxon>Basidiomycota</taxon>
        <taxon>Agaricomycotina</taxon>
        <taxon>Agaricomycetes</taxon>
        <taxon>Agaricomycetidae</taxon>
        <taxon>Agaricales</taxon>
        <taxon>Marasmiineae</taxon>
        <taxon>Mycenaceae</taxon>
        <taxon>Mycena</taxon>
    </lineage>
</organism>
<name>A0A8H6VYQ8_9AGAR</name>
<reference evidence="2" key="1">
    <citation type="submission" date="2020-05" db="EMBL/GenBank/DDBJ databases">
        <title>Mycena genomes resolve the evolution of fungal bioluminescence.</title>
        <authorList>
            <person name="Tsai I.J."/>
        </authorList>
    </citation>
    <scope>NUCLEOTIDE SEQUENCE</scope>
    <source>
        <strain evidence="2">171206Taipei</strain>
    </source>
</reference>
<dbReference type="GeneID" id="59351052"/>
<protein>
    <submittedName>
        <fullName evidence="2">Uncharacterized protein</fullName>
    </submittedName>
</protein>
<dbReference type="RefSeq" id="XP_037215462.1">
    <property type="nucleotide sequence ID" value="XM_037368536.1"/>
</dbReference>
<evidence type="ECO:0000256" key="1">
    <source>
        <dbReference type="SAM" id="MobiDB-lite"/>
    </source>
</evidence>
<evidence type="ECO:0000313" key="3">
    <source>
        <dbReference type="Proteomes" id="UP000636479"/>
    </source>
</evidence>
<feature type="region of interest" description="Disordered" evidence="1">
    <location>
        <begin position="283"/>
        <end position="310"/>
    </location>
</feature>
<proteinExistence type="predicted"/>
<keyword evidence="3" id="KW-1185">Reference proteome</keyword>
<feature type="compositionally biased region" description="Basic and acidic residues" evidence="1">
    <location>
        <begin position="283"/>
        <end position="293"/>
    </location>
</feature>
<comment type="caution">
    <text evidence="2">The sequence shown here is derived from an EMBL/GenBank/DDBJ whole genome shotgun (WGS) entry which is preliminary data.</text>
</comment>
<feature type="compositionally biased region" description="Acidic residues" evidence="1">
    <location>
        <begin position="294"/>
        <end position="307"/>
    </location>
</feature>
<dbReference type="AlphaFoldDB" id="A0A8H6VYQ8"/>